<proteinExistence type="predicted"/>
<gene>
    <name evidence="1" type="ORF">K469DRAFT_553448</name>
</gene>
<protein>
    <submittedName>
        <fullName evidence="1">Uncharacterized protein</fullName>
    </submittedName>
</protein>
<accession>A0A6A6EM61</accession>
<evidence type="ECO:0000313" key="2">
    <source>
        <dbReference type="Proteomes" id="UP000800200"/>
    </source>
</evidence>
<dbReference type="EMBL" id="ML994615">
    <property type="protein sequence ID" value="KAF2192381.1"/>
    <property type="molecule type" value="Genomic_DNA"/>
</dbReference>
<keyword evidence="2" id="KW-1185">Reference proteome</keyword>
<evidence type="ECO:0000313" key="1">
    <source>
        <dbReference type="EMBL" id="KAF2192381.1"/>
    </source>
</evidence>
<sequence length="63" mass="7330">LLSSYKSTSSQRANEQTHDDIDECILQEMNGYVCKDAGGFYRKYFQGREWSADAERITERAYP</sequence>
<dbReference type="OrthoDB" id="3549610at2759"/>
<name>A0A6A6EM61_9PEZI</name>
<organism evidence="1 2">
    <name type="scientific">Zopfia rhizophila CBS 207.26</name>
    <dbReference type="NCBI Taxonomy" id="1314779"/>
    <lineage>
        <taxon>Eukaryota</taxon>
        <taxon>Fungi</taxon>
        <taxon>Dikarya</taxon>
        <taxon>Ascomycota</taxon>
        <taxon>Pezizomycotina</taxon>
        <taxon>Dothideomycetes</taxon>
        <taxon>Dothideomycetes incertae sedis</taxon>
        <taxon>Zopfiaceae</taxon>
        <taxon>Zopfia</taxon>
    </lineage>
</organism>
<reference evidence="1" key="1">
    <citation type="journal article" date="2020" name="Stud. Mycol.">
        <title>101 Dothideomycetes genomes: a test case for predicting lifestyles and emergence of pathogens.</title>
        <authorList>
            <person name="Haridas S."/>
            <person name="Albert R."/>
            <person name="Binder M."/>
            <person name="Bloem J."/>
            <person name="Labutti K."/>
            <person name="Salamov A."/>
            <person name="Andreopoulos B."/>
            <person name="Baker S."/>
            <person name="Barry K."/>
            <person name="Bills G."/>
            <person name="Bluhm B."/>
            <person name="Cannon C."/>
            <person name="Castanera R."/>
            <person name="Culley D."/>
            <person name="Daum C."/>
            <person name="Ezra D."/>
            <person name="Gonzalez J."/>
            <person name="Henrissat B."/>
            <person name="Kuo A."/>
            <person name="Liang C."/>
            <person name="Lipzen A."/>
            <person name="Lutzoni F."/>
            <person name="Magnuson J."/>
            <person name="Mondo S."/>
            <person name="Nolan M."/>
            <person name="Ohm R."/>
            <person name="Pangilinan J."/>
            <person name="Park H.-J."/>
            <person name="Ramirez L."/>
            <person name="Alfaro M."/>
            <person name="Sun H."/>
            <person name="Tritt A."/>
            <person name="Yoshinaga Y."/>
            <person name="Zwiers L.-H."/>
            <person name="Turgeon B."/>
            <person name="Goodwin S."/>
            <person name="Spatafora J."/>
            <person name="Crous P."/>
            <person name="Grigoriev I."/>
        </authorList>
    </citation>
    <scope>NUCLEOTIDE SEQUENCE</scope>
    <source>
        <strain evidence="1">CBS 207.26</strain>
    </source>
</reference>
<feature type="non-terminal residue" evidence="1">
    <location>
        <position position="1"/>
    </location>
</feature>
<dbReference type="Proteomes" id="UP000800200">
    <property type="component" value="Unassembled WGS sequence"/>
</dbReference>
<dbReference type="AlphaFoldDB" id="A0A6A6EM61"/>